<evidence type="ECO:0000313" key="3">
    <source>
        <dbReference type="Proteomes" id="UP001589943"/>
    </source>
</evidence>
<evidence type="ECO:0000313" key="2">
    <source>
        <dbReference type="EMBL" id="MFC0587996.1"/>
    </source>
</evidence>
<keyword evidence="1" id="KW-0812">Transmembrane</keyword>
<protein>
    <submittedName>
        <fullName evidence="2">TIGR04222 domain-containing membrane protein</fullName>
    </submittedName>
</protein>
<feature type="transmembrane region" description="Helical" evidence="1">
    <location>
        <begin position="12"/>
        <end position="35"/>
    </location>
</feature>
<comment type="caution">
    <text evidence="2">The sequence shown here is derived from an EMBL/GenBank/DDBJ whole genome shotgun (WGS) entry which is preliminary data.</text>
</comment>
<dbReference type="RefSeq" id="WP_379479512.1">
    <property type="nucleotide sequence ID" value="NZ_JBHLTL010000001.1"/>
</dbReference>
<dbReference type="EMBL" id="JBHLTL010000001">
    <property type="protein sequence ID" value="MFC0587996.1"/>
    <property type="molecule type" value="Genomic_DNA"/>
</dbReference>
<dbReference type="Proteomes" id="UP001589943">
    <property type="component" value="Unassembled WGS sequence"/>
</dbReference>
<keyword evidence="3" id="KW-1185">Reference proteome</keyword>
<gene>
    <name evidence="2" type="ORF">ACFFF7_01060</name>
</gene>
<keyword evidence="1" id="KW-1133">Transmembrane helix</keyword>
<reference evidence="2 3" key="1">
    <citation type="submission" date="2024-09" db="EMBL/GenBank/DDBJ databases">
        <authorList>
            <person name="Sun Q."/>
            <person name="Mori K."/>
        </authorList>
    </citation>
    <scope>NUCLEOTIDE SEQUENCE [LARGE SCALE GENOMIC DNA]</scope>
    <source>
        <strain evidence="2 3">NCAIM B.02537</strain>
    </source>
</reference>
<name>A0ABV6PDU7_9SPHN</name>
<feature type="transmembrane region" description="Helical" evidence="1">
    <location>
        <begin position="142"/>
        <end position="159"/>
    </location>
</feature>
<evidence type="ECO:0000256" key="1">
    <source>
        <dbReference type="SAM" id="Phobius"/>
    </source>
</evidence>
<proteinExistence type="predicted"/>
<feature type="transmembrane region" description="Helical" evidence="1">
    <location>
        <begin position="171"/>
        <end position="189"/>
    </location>
</feature>
<dbReference type="NCBIfam" id="TIGR04222">
    <property type="entry name" value="near_uncomplex"/>
    <property type="match status" value="1"/>
</dbReference>
<dbReference type="InterPro" id="IPR026467">
    <property type="entry name" value="Ser/Gly_Cys_C_dom"/>
</dbReference>
<organism evidence="2 3">
    <name type="scientific">Novosphingobium aquiterrae</name>
    <dbReference type="NCBI Taxonomy" id="624388"/>
    <lineage>
        <taxon>Bacteria</taxon>
        <taxon>Pseudomonadati</taxon>
        <taxon>Pseudomonadota</taxon>
        <taxon>Alphaproteobacteria</taxon>
        <taxon>Sphingomonadales</taxon>
        <taxon>Sphingomonadaceae</taxon>
        <taxon>Novosphingobium</taxon>
    </lineage>
</organism>
<accession>A0ABV6PDU7</accession>
<keyword evidence="1" id="KW-0472">Membrane</keyword>
<sequence length="271" mass="27939">MGLGPFDLTAGPFLSLYTVLLVAAGLLGLFLPAWLRPPGRPGRASGIDDLAFLAGGNSRMIEAALARLYAGGALSMDDRGRFSARPGARGETALERAILHAAVQMPLAGVLRQARDHGSVTDRRLTAIGLLMEPTERLGRRLLAAAPLIAVLCFGLVRLDIGMMRDRPVGFLIMLLIVTGILALLRLALFDPRTDEGRAQVVEARSRNERLRLAPTGDEAGLAVALFGTGALVGSPWSSLHSKRSGDGGGCSSSGGDGGGCGGGGCGGCGS</sequence>